<keyword evidence="2" id="KW-0946">Virion</keyword>
<evidence type="ECO:0000313" key="2">
    <source>
        <dbReference type="EMBL" id="MFC5987876.1"/>
    </source>
</evidence>
<evidence type="ECO:0000256" key="1">
    <source>
        <dbReference type="SAM" id="MobiDB-lite"/>
    </source>
</evidence>
<keyword evidence="2" id="KW-0167">Capsid protein</keyword>
<comment type="caution">
    <text evidence="2">The sequence shown here is derived from an EMBL/GenBank/DDBJ whole genome shotgun (WGS) entry which is preliminary data.</text>
</comment>
<dbReference type="RefSeq" id="WP_379895295.1">
    <property type="nucleotide sequence ID" value="NZ_CBCSCT010000029.1"/>
</dbReference>
<gene>
    <name evidence="2" type="ORF">ACFPXP_15830</name>
</gene>
<keyword evidence="3" id="KW-1185">Reference proteome</keyword>
<proteinExistence type="predicted"/>
<name>A0ABW1IS34_9BACL</name>
<feature type="compositionally biased region" description="Basic and acidic residues" evidence="1">
    <location>
        <begin position="17"/>
        <end position="29"/>
    </location>
</feature>
<feature type="region of interest" description="Disordered" evidence="1">
    <location>
        <begin position="1"/>
        <end position="29"/>
    </location>
</feature>
<sequence>MNSNQSSQTIKNPKPPYEPKVKGPEMNDRDRVNDILALEKYLTDSFNISAREASHPSLHQDIMTVLNETHQCQYDMYQLMFRKGHYKLEAEDQNKLDQAYQQFSGYSSQFPYSQNGTLQ</sequence>
<dbReference type="Pfam" id="PF07875">
    <property type="entry name" value="Coat_F"/>
    <property type="match status" value="1"/>
</dbReference>
<reference evidence="3" key="1">
    <citation type="journal article" date="2019" name="Int. J. Syst. Evol. Microbiol.">
        <title>The Global Catalogue of Microorganisms (GCM) 10K type strain sequencing project: providing services to taxonomists for standard genome sequencing and annotation.</title>
        <authorList>
            <consortium name="The Broad Institute Genomics Platform"/>
            <consortium name="The Broad Institute Genome Sequencing Center for Infectious Disease"/>
            <person name="Wu L."/>
            <person name="Ma J."/>
        </authorList>
    </citation>
    <scope>NUCLEOTIDE SEQUENCE [LARGE SCALE GENOMIC DNA]</scope>
    <source>
        <strain evidence="3">CCM 8749</strain>
    </source>
</reference>
<dbReference type="Proteomes" id="UP001596250">
    <property type="component" value="Unassembled WGS sequence"/>
</dbReference>
<feature type="compositionally biased region" description="Polar residues" evidence="1">
    <location>
        <begin position="1"/>
        <end position="11"/>
    </location>
</feature>
<evidence type="ECO:0000313" key="3">
    <source>
        <dbReference type="Proteomes" id="UP001596250"/>
    </source>
</evidence>
<dbReference type="EMBL" id="JBHSQV010000172">
    <property type="protein sequence ID" value="MFC5987876.1"/>
    <property type="molecule type" value="Genomic_DNA"/>
</dbReference>
<protein>
    <submittedName>
        <fullName evidence="2">Spore coat protein</fullName>
    </submittedName>
</protein>
<dbReference type="InterPro" id="IPR012851">
    <property type="entry name" value="Spore_coat_CotF-like"/>
</dbReference>
<accession>A0ABW1IS34</accession>
<organism evidence="2 3">
    <name type="scientific">Marinicrinis lubricantis</name>
    <dbReference type="NCBI Taxonomy" id="2086470"/>
    <lineage>
        <taxon>Bacteria</taxon>
        <taxon>Bacillati</taxon>
        <taxon>Bacillota</taxon>
        <taxon>Bacilli</taxon>
        <taxon>Bacillales</taxon>
        <taxon>Paenibacillaceae</taxon>
    </lineage>
</organism>